<keyword evidence="8 11" id="KW-0406">Ion transport</keyword>
<gene>
    <name evidence="16" type="ORF">FME351_LOCUS22083</name>
    <name evidence="15" type="ORF">GRG538_LOCUS6099</name>
    <name evidence="18" type="ORF">HFQ381_LOCUS11408</name>
    <name evidence="14" type="ORF">LUA448_LOCUS9254</name>
    <name evidence="20" type="ORF">QYT958_LOCUS9735</name>
    <name evidence="13" type="ORF">TIS948_LOCUS16920</name>
    <name evidence="19" type="ORF">TSG867_LOCUS21665</name>
    <name evidence="17" type="ORF">UJA718_LOCUS2597</name>
</gene>
<reference evidence="15" key="1">
    <citation type="submission" date="2021-02" db="EMBL/GenBank/DDBJ databases">
        <authorList>
            <person name="Nowell W R."/>
        </authorList>
    </citation>
    <scope>NUCLEOTIDE SEQUENCE</scope>
</reference>
<comment type="subunit">
    <text evidence="2">Homopentamer.</text>
</comment>
<dbReference type="EMBL" id="CAJNYT010000579">
    <property type="protein sequence ID" value="CAF3357343.1"/>
    <property type="molecule type" value="Genomic_DNA"/>
</dbReference>
<keyword evidence="11" id="KW-0496">Mitochondrion</keyword>
<dbReference type="Proteomes" id="UP000663851">
    <property type="component" value="Unassembled WGS sequence"/>
</dbReference>
<dbReference type="Pfam" id="PF22099">
    <property type="entry name" value="MRS2-like"/>
    <property type="match status" value="1"/>
</dbReference>
<dbReference type="Proteomes" id="UP000663848">
    <property type="component" value="Unassembled WGS sequence"/>
</dbReference>
<dbReference type="GO" id="GO:0005743">
    <property type="term" value="C:mitochondrial inner membrane"/>
    <property type="evidence" value="ECO:0007669"/>
    <property type="project" value="UniProtKB-SubCell"/>
</dbReference>
<evidence type="ECO:0000256" key="12">
    <source>
        <dbReference type="SAM" id="Coils"/>
    </source>
</evidence>
<dbReference type="Proteomes" id="UP000663825">
    <property type="component" value="Unassembled WGS sequence"/>
</dbReference>
<proteinExistence type="inferred from homology"/>
<keyword evidence="22" id="KW-1185">Reference proteome</keyword>
<keyword evidence="5 11" id="KW-0460">Magnesium</keyword>
<name>A0A817WLS3_9BILA</name>
<dbReference type="Proteomes" id="UP000663869">
    <property type="component" value="Unassembled WGS sequence"/>
</dbReference>
<evidence type="ECO:0000256" key="1">
    <source>
        <dbReference type="ARBA" id="ARBA00004141"/>
    </source>
</evidence>
<dbReference type="EMBL" id="CAJNYD010001053">
    <property type="protein sequence ID" value="CAF3313676.1"/>
    <property type="molecule type" value="Genomic_DNA"/>
</dbReference>
<feature type="transmembrane region" description="Helical" evidence="11">
    <location>
        <begin position="376"/>
        <end position="401"/>
    </location>
</feature>
<dbReference type="AlphaFoldDB" id="A0A817WLS3"/>
<dbReference type="CDD" id="cd12823">
    <property type="entry name" value="Mrs2_Mfm1p-like"/>
    <property type="match status" value="1"/>
</dbReference>
<evidence type="ECO:0000256" key="10">
    <source>
        <dbReference type="ARBA" id="ARBA00093432"/>
    </source>
</evidence>
<evidence type="ECO:0000256" key="3">
    <source>
        <dbReference type="ARBA" id="ARBA00022448"/>
    </source>
</evidence>
<comment type="function">
    <text evidence="10">Magnesium transporter that mediates the influx of magnesium into the mitochondrial matrix and regulates magnesium metabolism. Also permeable to calcium, sodium and potassium ions. Required for normal expression of the mitochondrial respiratory complex I subunits. May play a role in maintaining the inner mitochondrial membrane potential.</text>
</comment>
<dbReference type="EMBL" id="CAJOBQ010001692">
    <property type="protein sequence ID" value="CAF4508349.1"/>
    <property type="molecule type" value="Genomic_DNA"/>
</dbReference>
<evidence type="ECO:0000313" key="19">
    <source>
        <dbReference type="EMBL" id="CAF4508349.1"/>
    </source>
</evidence>
<dbReference type="Gene3D" id="2.40.128.330">
    <property type="match status" value="1"/>
</dbReference>
<evidence type="ECO:0000313" key="14">
    <source>
        <dbReference type="EMBL" id="CAF3313676.1"/>
    </source>
</evidence>
<evidence type="ECO:0000256" key="2">
    <source>
        <dbReference type="ARBA" id="ARBA00011255"/>
    </source>
</evidence>
<dbReference type="Proteomes" id="UP000663872">
    <property type="component" value="Unassembled WGS sequence"/>
</dbReference>
<evidence type="ECO:0000256" key="9">
    <source>
        <dbReference type="ARBA" id="ARBA00023136"/>
    </source>
</evidence>
<evidence type="ECO:0000256" key="7">
    <source>
        <dbReference type="ARBA" id="ARBA00022989"/>
    </source>
</evidence>
<feature type="coiled-coil region" evidence="12">
    <location>
        <begin position="213"/>
        <end position="266"/>
    </location>
</feature>
<dbReference type="InterPro" id="IPR039204">
    <property type="entry name" value="MRS2-like"/>
</dbReference>
<dbReference type="EMBL" id="CAJOBP010000180">
    <property type="protein sequence ID" value="CAF4136411.1"/>
    <property type="molecule type" value="Genomic_DNA"/>
</dbReference>
<dbReference type="Proteomes" id="UP000663873">
    <property type="component" value="Unassembled WGS sequence"/>
</dbReference>
<dbReference type="PANTHER" id="PTHR13890">
    <property type="entry name" value="RNA SPLICING PROTEIN MRS2, MITOCHONDRIAL"/>
    <property type="match status" value="1"/>
</dbReference>
<evidence type="ECO:0000313" key="15">
    <source>
        <dbReference type="EMBL" id="CAF3357343.1"/>
    </source>
</evidence>
<comment type="similarity">
    <text evidence="11">Belongs to the CorA metal ion transporter (MIT) (TC 1.A.35) family.</text>
</comment>
<dbReference type="EMBL" id="CAJOBR010001048">
    <property type="protein sequence ID" value="CAF4572584.1"/>
    <property type="molecule type" value="Genomic_DNA"/>
</dbReference>
<dbReference type="EMBL" id="CAJOBO010000656">
    <property type="protein sequence ID" value="CAF4266686.1"/>
    <property type="molecule type" value="Genomic_DNA"/>
</dbReference>
<dbReference type="Proteomes" id="UP000663833">
    <property type="component" value="Unassembled WGS sequence"/>
</dbReference>
<comment type="subcellular location">
    <subcellularLocation>
        <location evidence="1">Membrane</location>
        <topology evidence="1">Multi-pass membrane protein</topology>
    </subcellularLocation>
    <subcellularLocation>
        <location evidence="11">Mitochondrion inner membrane</location>
        <topology evidence="11">Multi-pass membrane protein</topology>
    </subcellularLocation>
</comment>
<sequence>MRFVLSILSKELYGSHWKKPIFQSIKRKLHFLFRLNNNSLSCCRIPSRFQSSETKANENFSSSYSHKLNCDIFILTKDGTLQVHRGPFDRAQICQQYSLEPRDLQKIDTDIIINVPIIDVRQNRFICFSFRRLRSLIQLDRSIFFVPSADKVLREPSGIKGAIHWERIAQAYHRNVRYIYELYNERFVTDKLNNLDSIPFEFRITEINLETVAHQLKLKANELLNEFQNVRERAYDRITLGSLRELALLKEKVDKYKRNADLAHQAIVDVLAQDEDMIGMYVTDNRKRDISDHIQVELLLEACTKEMAEVRRSISDLSDSVHTLESATGFMLDAVRNELLAFEIRINIITMGFGIGAFITGIYGMNLFNGIEQNPYAFYIITGSSFFFISGIISIGIMRLFRYRKVRLHRSNKMNIF</sequence>
<evidence type="ECO:0000313" key="20">
    <source>
        <dbReference type="EMBL" id="CAF4572584.1"/>
    </source>
</evidence>
<dbReference type="EMBL" id="CAJNXB010002866">
    <property type="protein sequence ID" value="CAF3281568.1"/>
    <property type="molecule type" value="Genomic_DNA"/>
</dbReference>
<evidence type="ECO:0000256" key="11">
    <source>
        <dbReference type="RuleBase" id="RU366042"/>
    </source>
</evidence>
<protein>
    <recommendedName>
        <fullName evidence="11">Magnesium transporter</fullName>
    </recommendedName>
</protein>
<accession>A0A817WLS3</accession>
<evidence type="ECO:0000313" key="21">
    <source>
        <dbReference type="Proteomes" id="UP000663872"/>
    </source>
</evidence>
<keyword evidence="11" id="KW-0999">Mitochondrion inner membrane</keyword>
<keyword evidence="7 11" id="KW-1133">Transmembrane helix</keyword>
<evidence type="ECO:0000256" key="8">
    <source>
        <dbReference type="ARBA" id="ARBA00023065"/>
    </source>
</evidence>
<keyword evidence="6" id="KW-0809">Transit peptide</keyword>
<dbReference type="EMBL" id="CAJNYU010002807">
    <property type="protein sequence ID" value="CAF3603587.1"/>
    <property type="molecule type" value="Genomic_DNA"/>
</dbReference>
<organism evidence="15 21">
    <name type="scientific">Rotaria socialis</name>
    <dbReference type="NCBI Taxonomy" id="392032"/>
    <lineage>
        <taxon>Eukaryota</taxon>
        <taxon>Metazoa</taxon>
        <taxon>Spiralia</taxon>
        <taxon>Gnathifera</taxon>
        <taxon>Rotifera</taxon>
        <taxon>Eurotatoria</taxon>
        <taxon>Bdelloidea</taxon>
        <taxon>Philodinida</taxon>
        <taxon>Philodinidae</taxon>
        <taxon>Rotaria</taxon>
    </lineage>
</organism>
<evidence type="ECO:0000256" key="6">
    <source>
        <dbReference type="ARBA" id="ARBA00022946"/>
    </source>
</evidence>
<evidence type="ECO:0000313" key="22">
    <source>
        <dbReference type="Proteomes" id="UP000663873"/>
    </source>
</evidence>
<dbReference type="Proteomes" id="UP000663862">
    <property type="component" value="Unassembled WGS sequence"/>
</dbReference>
<keyword evidence="3 11" id="KW-0813">Transport</keyword>
<dbReference type="PANTHER" id="PTHR13890:SF0">
    <property type="entry name" value="MAGNESIUM TRANSPORTER MRS2 HOMOLOG, MITOCHONDRIAL"/>
    <property type="match status" value="1"/>
</dbReference>
<keyword evidence="4 11" id="KW-0812">Transmembrane</keyword>
<evidence type="ECO:0000256" key="4">
    <source>
        <dbReference type="ARBA" id="ARBA00022692"/>
    </source>
</evidence>
<dbReference type="Gene3D" id="1.20.58.340">
    <property type="entry name" value="Magnesium transport protein CorA, transmembrane region"/>
    <property type="match status" value="1"/>
</dbReference>
<keyword evidence="12" id="KW-0175">Coiled coil</keyword>
<dbReference type="GO" id="GO:0015095">
    <property type="term" value="F:magnesium ion transmembrane transporter activity"/>
    <property type="evidence" value="ECO:0007669"/>
    <property type="project" value="TreeGrafter"/>
</dbReference>
<keyword evidence="9 11" id="KW-0472">Membrane</keyword>
<evidence type="ECO:0000313" key="17">
    <source>
        <dbReference type="EMBL" id="CAF4136411.1"/>
    </source>
</evidence>
<comment type="caution">
    <text evidence="15">The sequence shown here is derived from an EMBL/GenBank/DDBJ whole genome shotgun (WGS) entry which is preliminary data.</text>
</comment>
<dbReference type="OrthoDB" id="10251508at2759"/>
<feature type="transmembrane region" description="Helical" evidence="11">
    <location>
        <begin position="346"/>
        <end position="364"/>
    </location>
</feature>
<evidence type="ECO:0000313" key="16">
    <source>
        <dbReference type="EMBL" id="CAF3603587.1"/>
    </source>
</evidence>
<dbReference type="GO" id="GO:0045016">
    <property type="term" value="P:mitochondrial magnesium ion transmembrane transport"/>
    <property type="evidence" value="ECO:0007669"/>
    <property type="project" value="TreeGrafter"/>
</dbReference>
<evidence type="ECO:0000256" key="5">
    <source>
        <dbReference type="ARBA" id="ARBA00022842"/>
    </source>
</evidence>
<evidence type="ECO:0000313" key="18">
    <source>
        <dbReference type="EMBL" id="CAF4266686.1"/>
    </source>
</evidence>
<evidence type="ECO:0000313" key="13">
    <source>
        <dbReference type="EMBL" id="CAF3281568.1"/>
    </source>
</evidence>